<gene>
    <name evidence="1" type="ORF">K8W16_12165</name>
</gene>
<sequence length="71" mass="8380">MEKCSSWLRDREVAAMLGCARSSVWKWSQVRPKFPRPRRRPGRRFTYWLREEVEAYARERGASPRPGGGRA</sequence>
<dbReference type="Pfam" id="PF05930">
    <property type="entry name" value="Phage_AlpA"/>
    <property type="match status" value="1"/>
</dbReference>
<name>A0A921AXX3_9BACT</name>
<dbReference type="RefSeq" id="WP_304124246.1">
    <property type="nucleotide sequence ID" value="NZ_DYZA01000251.1"/>
</dbReference>
<dbReference type="EMBL" id="DYZA01000251">
    <property type="protein sequence ID" value="HJD98382.1"/>
    <property type="molecule type" value="Genomic_DNA"/>
</dbReference>
<evidence type="ECO:0000313" key="1">
    <source>
        <dbReference type="EMBL" id="HJD98382.1"/>
    </source>
</evidence>
<dbReference type="InterPro" id="IPR010260">
    <property type="entry name" value="AlpA"/>
</dbReference>
<reference evidence="1" key="2">
    <citation type="submission" date="2021-09" db="EMBL/GenBank/DDBJ databases">
        <authorList>
            <person name="Gilroy R."/>
        </authorList>
    </citation>
    <scope>NUCLEOTIDE SEQUENCE</scope>
    <source>
        <strain evidence="1">ChiGjej2B2-19336</strain>
    </source>
</reference>
<dbReference type="Proteomes" id="UP000698963">
    <property type="component" value="Unassembled WGS sequence"/>
</dbReference>
<accession>A0A921AXX3</accession>
<dbReference type="AlphaFoldDB" id="A0A921AXX3"/>
<dbReference type="InterPro" id="IPR009061">
    <property type="entry name" value="DNA-bd_dom_put_sf"/>
</dbReference>
<reference evidence="1" key="1">
    <citation type="journal article" date="2021" name="PeerJ">
        <title>Extensive microbial diversity within the chicken gut microbiome revealed by metagenomics and culture.</title>
        <authorList>
            <person name="Gilroy R."/>
            <person name="Ravi A."/>
            <person name="Getino M."/>
            <person name="Pursley I."/>
            <person name="Horton D.L."/>
            <person name="Alikhan N.F."/>
            <person name="Baker D."/>
            <person name="Gharbi K."/>
            <person name="Hall N."/>
            <person name="Watson M."/>
            <person name="Adriaenssens E.M."/>
            <person name="Foster-Nyarko E."/>
            <person name="Jarju S."/>
            <person name="Secka A."/>
            <person name="Antonio M."/>
            <person name="Oren A."/>
            <person name="Chaudhuri R.R."/>
            <person name="La Ragione R."/>
            <person name="Hildebrand F."/>
            <person name="Pallen M.J."/>
        </authorList>
    </citation>
    <scope>NUCLEOTIDE SEQUENCE</scope>
    <source>
        <strain evidence="1">ChiGjej2B2-19336</strain>
    </source>
</reference>
<protein>
    <submittedName>
        <fullName evidence="1">AlpA family phage regulatory protein</fullName>
    </submittedName>
</protein>
<comment type="caution">
    <text evidence="1">The sequence shown here is derived from an EMBL/GenBank/DDBJ whole genome shotgun (WGS) entry which is preliminary data.</text>
</comment>
<dbReference type="SUPFAM" id="SSF46955">
    <property type="entry name" value="Putative DNA-binding domain"/>
    <property type="match status" value="1"/>
</dbReference>
<organism evidence="1 2">
    <name type="scientific">Mailhella massiliensis</name>
    <dbReference type="NCBI Taxonomy" id="1903261"/>
    <lineage>
        <taxon>Bacteria</taxon>
        <taxon>Pseudomonadati</taxon>
        <taxon>Thermodesulfobacteriota</taxon>
        <taxon>Desulfovibrionia</taxon>
        <taxon>Desulfovibrionales</taxon>
        <taxon>Desulfovibrionaceae</taxon>
        <taxon>Mailhella</taxon>
    </lineage>
</organism>
<proteinExistence type="predicted"/>
<evidence type="ECO:0000313" key="2">
    <source>
        <dbReference type="Proteomes" id="UP000698963"/>
    </source>
</evidence>